<dbReference type="PANTHER" id="PTHR42711">
    <property type="entry name" value="ABC TRANSPORTER ATP-BINDING PROTEIN"/>
    <property type="match status" value="1"/>
</dbReference>
<reference evidence="6 7" key="1">
    <citation type="submission" date="2017-08" db="EMBL/GenBank/DDBJ databases">
        <title>Complete Genome Sequence of Bacillus kochii Oregon-R-modENCODE STRAIN BDGP4, isolated from Drosophila melanogaster gut.</title>
        <authorList>
            <person name="Wan K.H."/>
            <person name="Yu C."/>
            <person name="Park S."/>
            <person name="Hammonds A.S."/>
            <person name="Booth B.W."/>
            <person name="Celniker S.E."/>
        </authorList>
    </citation>
    <scope>NUCLEOTIDE SEQUENCE [LARGE SCALE GENOMIC DNA]</scope>
    <source>
        <strain evidence="6 7">BDGP4</strain>
    </source>
</reference>
<gene>
    <name evidence="6" type="ORF">CKF48_15760</name>
</gene>
<keyword evidence="4" id="KW-0067">ATP-binding</keyword>
<dbReference type="InterPro" id="IPR003439">
    <property type="entry name" value="ABC_transporter-like_ATP-bd"/>
</dbReference>
<keyword evidence="2" id="KW-0813">Transport</keyword>
<dbReference type="InterPro" id="IPR050763">
    <property type="entry name" value="ABC_transporter_ATP-binding"/>
</dbReference>
<protein>
    <submittedName>
        <fullName evidence="6">ABC transporter</fullName>
    </submittedName>
</protein>
<organism evidence="6 7">
    <name type="scientific">Cytobacillus kochii</name>
    <dbReference type="NCBI Taxonomy" id="859143"/>
    <lineage>
        <taxon>Bacteria</taxon>
        <taxon>Bacillati</taxon>
        <taxon>Bacillota</taxon>
        <taxon>Bacilli</taxon>
        <taxon>Bacillales</taxon>
        <taxon>Bacillaceae</taxon>
        <taxon>Cytobacillus</taxon>
    </lineage>
</organism>
<dbReference type="KEGG" id="bko:CKF48_15760"/>
<dbReference type="SUPFAM" id="SSF52540">
    <property type="entry name" value="P-loop containing nucleoside triphosphate hydrolases"/>
    <property type="match status" value="1"/>
</dbReference>
<dbReference type="EMBL" id="CP022983">
    <property type="protein sequence ID" value="ASV68611.1"/>
    <property type="molecule type" value="Genomic_DNA"/>
</dbReference>
<dbReference type="PANTHER" id="PTHR42711:SF5">
    <property type="entry name" value="ABC TRANSPORTER ATP-BINDING PROTEIN NATA"/>
    <property type="match status" value="1"/>
</dbReference>
<evidence type="ECO:0000256" key="3">
    <source>
        <dbReference type="ARBA" id="ARBA00022741"/>
    </source>
</evidence>
<evidence type="ECO:0000256" key="4">
    <source>
        <dbReference type="ARBA" id="ARBA00022840"/>
    </source>
</evidence>
<dbReference type="Pfam" id="PF00005">
    <property type="entry name" value="ABC_tran"/>
    <property type="match status" value="1"/>
</dbReference>
<name>A0A248TKD0_9BACI</name>
<dbReference type="InterPro" id="IPR027417">
    <property type="entry name" value="P-loop_NTPase"/>
</dbReference>
<evidence type="ECO:0000256" key="2">
    <source>
        <dbReference type="ARBA" id="ARBA00022448"/>
    </source>
</evidence>
<dbReference type="PROSITE" id="PS00211">
    <property type="entry name" value="ABC_TRANSPORTER_1"/>
    <property type="match status" value="1"/>
</dbReference>
<dbReference type="GO" id="GO:0016887">
    <property type="term" value="F:ATP hydrolysis activity"/>
    <property type="evidence" value="ECO:0007669"/>
    <property type="project" value="InterPro"/>
</dbReference>
<dbReference type="CDD" id="cd03230">
    <property type="entry name" value="ABC_DR_subfamily_A"/>
    <property type="match status" value="1"/>
</dbReference>
<dbReference type="GO" id="GO:0005524">
    <property type="term" value="F:ATP binding"/>
    <property type="evidence" value="ECO:0007669"/>
    <property type="project" value="UniProtKB-KW"/>
</dbReference>
<dbReference type="PROSITE" id="PS50893">
    <property type="entry name" value="ABC_TRANSPORTER_2"/>
    <property type="match status" value="1"/>
</dbReference>
<comment type="similarity">
    <text evidence="1">Belongs to the ABC transporter superfamily.</text>
</comment>
<dbReference type="Proteomes" id="UP000215137">
    <property type="component" value="Chromosome"/>
</dbReference>
<dbReference type="OrthoDB" id="9804819at2"/>
<sequence>MVLKVKELSVSYGEKTVVDKISFSLQKGEVLGILGENGAGKTSLIEAVLGIRPAVYKEVAILGQSPIHNRKQVFEKVGVQFQESHFPDKMTVSEACQQWSVLYKATAPYQFLLTKFGLQDKEKSLVKSLSGGEKQRLAVLLALLPNPELVFLDELTTGLDTKARKKLWQTLRNYKREGLFIILTSHYMDEVEALCDRIMILKGGHIICEGTIAEVINYSGQASLEAAYLTLTDEEGEG</sequence>
<evidence type="ECO:0000256" key="1">
    <source>
        <dbReference type="ARBA" id="ARBA00005417"/>
    </source>
</evidence>
<dbReference type="Gene3D" id="3.40.50.300">
    <property type="entry name" value="P-loop containing nucleotide triphosphate hydrolases"/>
    <property type="match status" value="1"/>
</dbReference>
<proteinExistence type="inferred from homology"/>
<keyword evidence="7" id="KW-1185">Reference proteome</keyword>
<accession>A0A248TKD0</accession>
<dbReference type="SMART" id="SM00382">
    <property type="entry name" value="AAA"/>
    <property type="match status" value="1"/>
</dbReference>
<dbReference type="AlphaFoldDB" id="A0A248TKD0"/>
<feature type="domain" description="ABC transporter" evidence="5">
    <location>
        <begin position="3"/>
        <end position="228"/>
    </location>
</feature>
<evidence type="ECO:0000313" key="6">
    <source>
        <dbReference type="EMBL" id="ASV68611.1"/>
    </source>
</evidence>
<dbReference type="RefSeq" id="WP_095372181.1">
    <property type="nucleotide sequence ID" value="NZ_CP022983.1"/>
</dbReference>
<keyword evidence="3" id="KW-0547">Nucleotide-binding</keyword>
<evidence type="ECO:0000259" key="5">
    <source>
        <dbReference type="PROSITE" id="PS50893"/>
    </source>
</evidence>
<dbReference type="InterPro" id="IPR003593">
    <property type="entry name" value="AAA+_ATPase"/>
</dbReference>
<evidence type="ECO:0000313" key="7">
    <source>
        <dbReference type="Proteomes" id="UP000215137"/>
    </source>
</evidence>
<dbReference type="InterPro" id="IPR017871">
    <property type="entry name" value="ABC_transporter-like_CS"/>
</dbReference>